<dbReference type="SUPFAM" id="SSF52833">
    <property type="entry name" value="Thioredoxin-like"/>
    <property type="match status" value="1"/>
</dbReference>
<accession>A0ABP7MAY0</accession>
<reference evidence="2" key="1">
    <citation type="journal article" date="2019" name="Int. J. Syst. Evol. Microbiol.">
        <title>The Global Catalogue of Microorganisms (GCM) 10K type strain sequencing project: providing services to taxonomists for standard genome sequencing and annotation.</title>
        <authorList>
            <consortium name="The Broad Institute Genomics Platform"/>
            <consortium name="The Broad Institute Genome Sequencing Center for Infectious Disease"/>
            <person name="Wu L."/>
            <person name="Ma J."/>
        </authorList>
    </citation>
    <scope>NUCLEOTIDE SEQUENCE [LARGE SCALE GENOMIC DNA]</scope>
    <source>
        <strain evidence="2">JCM 17551</strain>
    </source>
</reference>
<dbReference type="RefSeq" id="WP_344796786.1">
    <property type="nucleotide sequence ID" value="NZ_BAABBN010000004.1"/>
</dbReference>
<name>A0ABP7MAY0_9GAMM</name>
<evidence type="ECO:0000313" key="2">
    <source>
        <dbReference type="Proteomes" id="UP001501565"/>
    </source>
</evidence>
<dbReference type="Gene3D" id="1.10.472.60">
    <property type="entry name" value="putative protein disulfide isomerase domain"/>
    <property type="match status" value="1"/>
</dbReference>
<protein>
    <submittedName>
        <fullName evidence="1">DsbA family protein</fullName>
    </submittedName>
</protein>
<organism evidence="1 2">
    <name type="scientific">Litoribacillus peritrichatus</name>
    <dbReference type="NCBI Taxonomy" id="718191"/>
    <lineage>
        <taxon>Bacteria</taxon>
        <taxon>Pseudomonadati</taxon>
        <taxon>Pseudomonadota</taxon>
        <taxon>Gammaproteobacteria</taxon>
        <taxon>Oceanospirillales</taxon>
        <taxon>Oceanospirillaceae</taxon>
        <taxon>Litoribacillus</taxon>
    </lineage>
</organism>
<dbReference type="InterPro" id="IPR036249">
    <property type="entry name" value="Thioredoxin-like_sf"/>
</dbReference>
<gene>
    <name evidence="1" type="ORF">GCM10022277_13530</name>
</gene>
<dbReference type="Pfam" id="PF13743">
    <property type="entry name" value="Thioredoxin_5"/>
    <property type="match status" value="1"/>
</dbReference>
<proteinExistence type="predicted"/>
<keyword evidence="2" id="KW-1185">Reference proteome</keyword>
<dbReference type="Proteomes" id="UP001501565">
    <property type="component" value="Unassembled WGS sequence"/>
</dbReference>
<dbReference type="EMBL" id="BAABBN010000004">
    <property type="protein sequence ID" value="GAA3919407.1"/>
    <property type="molecule type" value="Genomic_DNA"/>
</dbReference>
<dbReference type="Gene3D" id="3.40.30.10">
    <property type="entry name" value="Glutaredoxin"/>
    <property type="match status" value="1"/>
</dbReference>
<dbReference type="CDD" id="cd03025">
    <property type="entry name" value="DsbA_FrnE_like"/>
    <property type="match status" value="1"/>
</dbReference>
<evidence type="ECO:0000313" key="1">
    <source>
        <dbReference type="EMBL" id="GAA3919407.1"/>
    </source>
</evidence>
<sequence length="222" mass="25682">MTATLYYIHDPMCSWCWGFRLTWDELQNHLPRDLEIQYVLGGLAPDTHQPMPMALRQTIQQHWYRINDLLGTEFNFDFWSFNTPKRSTYPACRAIIAAKVIAKKYNLNLDVGKIMVDAIQRGYYLRAMNPSENDILETLFQEVATELSLPVEAASDFRTVLDSDETHEVLNGQIKLARNLSDAGFPSLVLEWGDQLYPIGIDYRDWQSMQFSISNIINTVRP</sequence>
<comment type="caution">
    <text evidence="1">The sequence shown here is derived from an EMBL/GenBank/DDBJ whole genome shotgun (WGS) entry which is preliminary data.</text>
</comment>